<evidence type="ECO:0000313" key="4">
    <source>
        <dbReference type="EMBL" id="RYU14819.1"/>
    </source>
</evidence>
<comment type="caution">
    <text evidence="4">The sequence shown here is derived from an EMBL/GenBank/DDBJ whole genome shotgun (WGS) entry which is preliminary data.</text>
</comment>
<dbReference type="SMART" id="SM00091">
    <property type="entry name" value="PAS"/>
    <property type="match status" value="1"/>
</dbReference>
<reference evidence="4 5" key="1">
    <citation type="submission" date="2019-01" db="EMBL/GenBank/DDBJ databases">
        <title>Nocardioides guangzhouensis sp. nov., an actinobacterium isolated from soil.</title>
        <authorList>
            <person name="Fu Y."/>
            <person name="Cai Y."/>
            <person name="Lin Z."/>
            <person name="Chen P."/>
        </authorList>
    </citation>
    <scope>NUCLEOTIDE SEQUENCE [LARGE SCALE GENOMIC DNA]</scope>
    <source>
        <strain evidence="4 5">NBRC 105384</strain>
    </source>
</reference>
<dbReference type="InterPro" id="IPR035965">
    <property type="entry name" value="PAS-like_dom_sf"/>
</dbReference>
<evidence type="ECO:0000256" key="1">
    <source>
        <dbReference type="SAM" id="Phobius"/>
    </source>
</evidence>
<keyword evidence="5" id="KW-1185">Reference proteome</keyword>
<organism evidence="4 5">
    <name type="scientific">Nocardioides iriomotensis</name>
    <dbReference type="NCBI Taxonomy" id="715784"/>
    <lineage>
        <taxon>Bacteria</taxon>
        <taxon>Bacillati</taxon>
        <taxon>Actinomycetota</taxon>
        <taxon>Actinomycetes</taxon>
        <taxon>Propionibacteriales</taxon>
        <taxon>Nocardioidaceae</taxon>
        <taxon>Nocardioides</taxon>
    </lineage>
</organism>
<accession>A0A4Q5JA42</accession>
<dbReference type="SUPFAM" id="SSF55785">
    <property type="entry name" value="PYP-like sensor domain (PAS domain)"/>
    <property type="match status" value="1"/>
</dbReference>
<dbReference type="PANTHER" id="PTHR33121">
    <property type="entry name" value="CYCLIC DI-GMP PHOSPHODIESTERASE PDEF"/>
    <property type="match status" value="1"/>
</dbReference>
<dbReference type="EMBL" id="SDPU01000009">
    <property type="protein sequence ID" value="RYU14819.1"/>
    <property type="molecule type" value="Genomic_DNA"/>
</dbReference>
<gene>
    <name evidence="4" type="ORF">ETU37_02185</name>
</gene>
<evidence type="ECO:0000259" key="2">
    <source>
        <dbReference type="PROSITE" id="PS50112"/>
    </source>
</evidence>
<keyword evidence="1" id="KW-1133">Transmembrane helix</keyword>
<feature type="transmembrane region" description="Helical" evidence="1">
    <location>
        <begin position="62"/>
        <end position="90"/>
    </location>
</feature>
<dbReference type="CDD" id="cd00130">
    <property type="entry name" value="PAS"/>
    <property type="match status" value="1"/>
</dbReference>
<dbReference type="OrthoDB" id="23692at2"/>
<evidence type="ECO:0000313" key="5">
    <source>
        <dbReference type="Proteomes" id="UP000291189"/>
    </source>
</evidence>
<keyword evidence="1" id="KW-0812">Transmembrane</keyword>
<dbReference type="GO" id="GO:0071111">
    <property type="term" value="F:cyclic-guanylate-specific phosphodiesterase activity"/>
    <property type="evidence" value="ECO:0007669"/>
    <property type="project" value="InterPro"/>
</dbReference>
<proteinExistence type="predicted"/>
<dbReference type="Pfam" id="PF08447">
    <property type="entry name" value="PAS_3"/>
    <property type="match status" value="1"/>
</dbReference>
<dbReference type="InterPro" id="IPR035919">
    <property type="entry name" value="EAL_sf"/>
</dbReference>
<evidence type="ECO:0000259" key="3">
    <source>
        <dbReference type="PROSITE" id="PS50883"/>
    </source>
</evidence>
<dbReference type="CDD" id="cd01948">
    <property type="entry name" value="EAL"/>
    <property type="match status" value="1"/>
</dbReference>
<dbReference type="Gene3D" id="3.20.20.450">
    <property type="entry name" value="EAL domain"/>
    <property type="match status" value="1"/>
</dbReference>
<dbReference type="PANTHER" id="PTHR33121:SF70">
    <property type="entry name" value="SIGNALING PROTEIN YKOW"/>
    <property type="match status" value="1"/>
</dbReference>
<name>A0A4Q5JA42_9ACTN</name>
<sequence>MRQPCRCGDDGFGSARGGLGRAFVMRFDRWSVLLVAVGVLDVTLTVMLAMDEFAGLRHGRWWSAPVLLAISGAGTGVVLIAGVMLVGRWLSLSNHELQRRGEELDATARTTEDWLWESDTNGVITYSSPGVEALLGYSPSELVGRQSMDLLVDEDARQLAAGGLGAAAGVARDDAAPWGRLELRWRHRDGHAVWLSGAGVPMRDRRGRVFGFRGTRRRVDTSSAGHDGALRARGRVLDLLSHGRVRVALQPIIDLESRRMVGAEGLARFGDGRGPRLWFQDAEAAGLTRELDELTFFAAVDVLRTMRGTGYLSVNASPALLLDATFRARLLRTRVDLTRLVIELTEHDRVADYAELNTALTQLRTRGVRFAIDDTGAGYSSLNHVLNLRPDIIKLDRDLIVDLESDRARRALVTALVLVALETGSVVLGEGTETAAQLDLLSTLGVDQAQGYAIAHPSINPAEWHDWLNRRWLPDPAPAVGQLETRPTPADT</sequence>
<keyword evidence="1" id="KW-0472">Membrane</keyword>
<dbReference type="InterPro" id="IPR050706">
    <property type="entry name" value="Cyclic-di-GMP_PDE-like"/>
</dbReference>
<dbReference type="AlphaFoldDB" id="A0A4Q5JA42"/>
<feature type="transmembrane region" description="Helical" evidence="1">
    <location>
        <begin position="30"/>
        <end position="50"/>
    </location>
</feature>
<dbReference type="Gene3D" id="3.30.450.20">
    <property type="entry name" value="PAS domain"/>
    <property type="match status" value="1"/>
</dbReference>
<dbReference type="Pfam" id="PF00563">
    <property type="entry name" value="EAL"/>
    <property type="match status" value="1"/>
</dbReference>
<dbReference type="PROSITE" id="PS50883">
    <property type="entry name" value="EAL"/>
    <property type="match status" value="1"/>
</dbReference>
<dbReference type="InterPro" id="IPR001633">
    <property type="entry name" value="EAL_dom"/>
</dbReference>
<dbReference type="InterPro" id="IPR013655">
    <property type="entry name" value="PAS_fold_3"/>
</dbReference>
<dbReference type="InterPro" id="IPR000014">
    <property type="entry name" value="PAS"/>
</dbReference>
<dbReference type="SUPFAM" id="SSF141868">
    <property type="entry name" value="EAL domain-like"/>
    <property type="match status" value="1"/>
</dbReference>
<protein>
    <submittedName>
        <fullName evidence="4">EAL domain-containing protein</fullName>
    </submittedName>
</protein>
<feature type="domain" description="PAS" evidence="2">
    <location>
        <begin position="100"/>
        <end position="155"/>
    </location>
</feature>
<dbReference type="NCBIfam" id="TIGR00229">
    <property type="entry name" value="sensory_box"/>
    <property type="match status" value="1"/>
</dbReference>
<feature type="domain" description="EAL" evidence="3">
    <location>
        <begin position="229"/>
        <end position="471"/>
    </location>
</feature>
<dbReference type="SMART" id="SM00052">
    <property type="entry name" value="EAL"/>
    <property type="match status" value="1"/>
</dbReference>
<dbReference type="PROSITE" id="PS50112">
    <property type="entry name" value="PAS"/>
    <property type="match status" value="1"/>
</dbReference>
<dbReference type="Proteomes" id="UP000291189">
    <property type="component" value="Unassembled WGS sequence"/>
</dbReference>